<sequence>MNTKFLFTKLAIVLIATTFLLVLTPAEANYRKPPFNGSIFGKRSGGIGNNEYDTASKTLSAMCEIATEACQSWFPSQEK</sequence>
<evidence type="ECO:0000256" key="1">
    <source>
        <dbReference type="SAM" id="SignalP"/>
    </source>
</evidence>
<keyword evidence="1" id="KW-0732">Signal</keyword>
<dbReference type="Proteomes" id="UP001152799">
    <property type="component" value="Chromosome 3"/>
</dbReference>
<dbReference type="AlphaFoldDB" id="A0A9N9MKD4"/>
<protein>
    <recommendedName>
        <fullName evidence="4">SIFamide</fullName>
    </recommendedName>
</protein>
<accession>A0A9N9MKD4</accession>
<reference evidence="2" key="1">
    <citation type="submission" date="2022-01" db="EMBL/GenBank/DDBJ databases">
        <authorList>
            <person name="King R."/>
        </authorList>
    </citation>
    <scope>NUCLEOTIDE SEQUENCE</scope>
</reference>
<proteinExistence type="predicted"/>
<evidence type="ECO:0000313" key="2">
    <source>
        <dbReference type="EMBL" id="CAG9766532.1"/>
    </source>
</evidence>
<dbReference type="OrthoDB" id="8190180at2759"/>
<evidence type="ECO:0000313" key="3">
    <source>
        <dbReference type="Proteomes" id="UP001152799"/>
    </source>
</evidence>
<gene>
    <name evidence="2" type="ORF">CEUTPL_LOCUS7114</name>
</gene>
<keyword evidence="3" id="KW-1185">Reference proteome</keyword>
<feature type="chain" id="PRO_5040312015" description="SIFamide" evidence="1">
    <location>
        <begin position="29"/>
        <end position="79"/>
    </location>
</feature>
<evidence type="ECO:0008006" key="4">
    <source>
        <dbReference type="Google" id="ProtNLM"/>
    </source>
</evidence>
<organism evidence="2 3">
    <name type="scientific">Ceutorhynchus assimilis</name>
    <name type="common">cabbage seed weevil</name>
    <dbReference type="NCBI Taxonomy" id="467358"/>
    <lineage>
        <taxon>Eukaryota</taxon>
        <taxon>Metazoa</taxon>
        <taxon>Ecdysozoa</taxon>
        <taxon>Arthropoda</taxon>
        <taxon>Hexapoda</taxon>
        <taxon>Insecta</taxon>
        <taxon>Pterygota</taxon>
        <taxon>Neoptera</taxon>
        <taxon>Endopterygota</taxon>
        <taxon>Coleoptera</taxon>
        <taxon>Polyphaga</taxon>
        <taxon>Cucujiformia</taxon>
        <taxon>Curculionidae</taxon>
        <taxon>Ceutorhynchinae</taxon>
        <taxon>Ceutorhynchus</taxon>
    </lineage>
</organism>
<feature type="signal peptide" evidence="1">
    <location>
        <begin position="1"/>
        <end position="28"/>
    </location>
</feature>
<dbReference type="EMBL" id="OU892279">
    <property type="protein sequence ID" value="CAG9766532.1"/>
    <property type="molecule type" value="Genomic_DNA"/>
</dbReference>
<name>A0A9N9MKD4_9CUCU</name>